<sequence>MSSLLANLALLLGGFAIAALLYRQAQPLPQRSLHYMFALSALSLALAALGRLVLTRTGSEQQTLQLMLDNLAYYAGLPMIASVAIAHGWNRQWSRAAWGRWMLGLFALFELVRRSDIGGLYSQGLALLTCLALLAGVLKAYRGPTRLYALAGTLLLACGLLAFGPAPLMAGLQQDALYRFALAGFIILCGYSFSRTTQARA</sequence>
<dbReference type="EMBL" id="CP015839">
    <property type="protein sequence ID" value="ANG64902.1"/>
    <property type="molecule type" value="Genomic_DNA"/>
</dbReference>
<feature type="transmembrane region" description="Helical" evidence="1">
    <location>
        <begin position="66"/>
        <end position="89"/>
    </location>
</feature>
<dbReference type="STRING" id="1821621.A8C75_22100"/>
<reference evidence="2 3" key="2">
    <citation type="journal article" date="2018" name="Int. J. Syst. Evol. Microbiol.">
        <title>Marinobacterium aestuarii sp. nov., a benzene-degrading marine bacterium isolated from estuary sediment.</title>
        <authorList>
            <person name="Bae S.S."/>
            <person name="Jung J."/>
            <person name="Chung D."/>
            <person name="Baek K."/>
        </authorList>
    </citation>
    <scope>NUCLEOTIDE SEQUENCE [LARGE SCALE GENOMIC DNA]</scope>
    <source>
        <strain evidence="2 3">ST58-10</strain>
    </source>
</reference>
<feature type="transmembrane region" description="Helical" evidence="1">
    <location>
        <begin position="35"/>
        <end position="54"/>
    </location>
</feature>
<dbReference type="KEGG" id="mars:A8C75_22100"/>
<dbReference type="RefSeq" id="WP_067386610.1">
    <property type="nucleotide sequence ID" value="NZ_CP015839.1"/>
</dbReference>
<gene>
    <name evidence="2" type="ORF">A8C75_22100</name>
</gene>
<keyword evidence="1" id="KW-1133">Transmembrane helix</keyword>
<feature type="transmembrane region" description="Helical" evidence="1">
    <location>
        <begin position="124"/>
        <end position="141"/>
    </location>
</feature>
<keyword evidence="1" id="KW-0472">Membrane</keyword>
<name>A0A1A9F499_9GAMM</name>
<dbReference type="Proteomes" id="UP000078070">
    <property type="component" value="Chromosome"/>
</dbReference>
<reference evidence="3" key="1">
    <citation type="submission" date="2016-05" db="EMBL/GenBank/DDBJ databases">
        <authorList>
            <person name="Baek K."/>
            <person name="Yang S.-J."/>
        </authorList>
    </citation>
    <scope>NUCLEOTIDE SEQUENCE [LARGE SCALE GENOMIC DNA]</scope>
    <source>
        <strain evidence="3">ST58-10</strain>
    </source>
</reference>
<evidence type="ECO:0000313" key="3">
    <source>
        <dbReference type="Proteomes" id="UP000078070"/>
    </source>
</evidence>
<feature type="transmembrane region" description="Helical" evidence="1">
    <location>
        <begin position="95"/>
        <end position="112"/>
    </location>
</feature>
<organism evidence="2 3">
    <name type="scientific">Marinobacterium aestuarii</name>
    <dbReference type="NCBI Taxonomy" id="1821621"/>
    <lineage>
        <taxon>Bacteria</taxon>
        <taxon>Pseudomonadati</taxon>
        <taxon>Pseudomonadota</taxon>
        <taxon>Gammaproteobacteria</taxon>
        <taxon>Oceanospirillales</taxon>
        <taxon>Oceanospirillaceae</taxon>
        <taxon>Marinobacterium</taxon>
    </lineage>
</organism>
<accession>A0A1A9F499</accession>
<evidence type="ECO:0000313" key="2">
    <source>
        <dbReference type="EMBL" id="ANG64902.1"/>
    </source>
</evidence>
<feature type="transmembrane region" description="Helical" evidence="1">
    <location>
        <begin position="176"/>
        <end position="194"/>
    </location>
</feature>
<feature type="transmembrane region" description="Helical" evidence="1">
    <location>
        <begin position="147"/>
        <end position="164"/>
    </location>
</feature>
<dbReference type="OrthoDB" id="6199484at2"/>
<keyword evidence="1" id="KW-0812">Transmembrane</keyword>
<dbReference type="AlphaFoldDB" id="A0A1A9F499"/>
<proteinExistence type="predicted"/>
<keyword evidence="3" id="KW-1185">Reference proteome</keyword>
<protein>
    <submittedName>
        <fullName evidence="2">Uncharacterized protein</fullName>
    </submittedName>
</protein>
<evidence type="ECO:0000256" key="1">
    <source>
        <dbReference type="SAM" id="Phobius"/>
    </source>
</evidence>